<reference evidence="1" key="1">
    <citation type="submission" date="2021-03" db="EMBL/GenBank/DDBJ databases">
        <authorList>
            <consortium name="DOE Joint Genome Institute"/>
            <person name="Ahrendt S."/>
            <person name="Looney B.P."/>
            <person name="Miyauchi S."/>
            <person name="Morin E."/>
            <person name="Drula E."/>
            <person name="Courty P.E."/>
            <person name="Chicoki N."/>
            <person name="Fauchery L."/>
            <person name="Kohler A."/>
            <person name="Kuo A."/>
            <person name="Labutti K."/>
            <person name="Pangilinan J."/>
            <person name="Lipzen A."/>
            <person name="Riley R."/>
            <person name="Andreopoulos W."/>
            <person name="He G."/>
            <person name="Johnson J."/>
            <person name="Barry K.W."/>
            <person name="Grigoriev I.V."/>
            <person name="Nagy L."/>
            <person name="Hibbett D."/>
            <person name="Henrissat B."/>
            <person name="Matheny P.B."/>
            <person name="Labbe J."/>
            <person name="Martin F."/>
        </authorList>
    </citation>
    <scope>NUCLEOTIDE SEQUENCE</scope>
    <source>
        <strain evidence="1">HHB10654</strain>
    </source>
</reference>
<evidence type="ECO:0000313" key="1">
    <source>
        <dbReference type="EMBL" id="KAI0066977.1"/>
    </source>
</evidence>
<accession>A0ACB8TEW0</accession>
<dbReference type="EMBL" id="MU277191">
    <property type="protein sequence ID" value="KAI0066977.1"/>
    <property type="molecule type" value="Genomic_DNA"/>
</dbReference>
<protein>
    <submittedName>
        <fullName evidence="1">NAD-P-binding protein</fullName>
    </submittedName>
</protein>
<comment type="caution">
    <text evidence="1">The sequence shown here is derived from an EMBL/GenBank/DDBJ whole genome shotgun (WGS) entry which is preliminary data.</text>
</comment>
<name>A0ACB8TEW0_9AGAM</name>
<organism evidence="1 2">
    <name type="scientific">Artomyces pyxidatus</name>
    <dbReference type="NCBI Taxonomy" id="48021"/>
    <lineage>
        <taxon>Eukaryota</taxon>
        <taxon>Fungi</taxon>
        <taxon>Dikarya</taxon>
        <taxon>Basidiomycota</taxon>
        <taxon>Agaricomycotina</taxon>
        <taxon>Agaricomycetes</taxon>
        <taxon>Russulales</taxon>
        <taxon>Auriscalpiaceae</taxon>
        <taxon>Artomyces</taxon>
    </lineage>
</organism>
<reference evidence="1" key="2">
    <citation type="journal article" date="2022" name="New Phytol.">
        <title>Evolutionary transition to the ectomycorrhizal habit in the genomes of a hyperdiverse lineage of mushroom-forming fungi.</title>
        <authorList>
            <person name="Looney B."/>
            <person name="Miyauchi S."/>
            <person name="Morin E."/>
            <person name="Drula E."/>
            <person name="Courty P.E."/>
            <person name="Kohler A."/>
            <person name="Kuo A."/>
            <person name="LaButti K."/>
            <person name="Pangilinan J."/>
            <person name="Lipzen A."/>
            <person name="Riley R."/>
            <person name="Andreopoulos W."/>
            <person name="He G."/>
            <person name="Johnson J."/>
            <person name="Nolan M."/>
            <person name="Tritt A."/>
            <person name="Barry K.W."/>
            <person name="Grigoriev I.V."/>
            <person name="Nagy L.G."/>
            <person name="Hibbett D."/>
            <person name="Henrissat B."/>
            <person name="Matheny P.B."/>
            <person name="Labbe J."/>
            <person name="Martin F.M."/>
        </authorList>
    </citation>
    <scope>NUCLEOTIDE SEQUENCE</scope>
    <source>
        <strain evidence="1">HHB10654</strain>
    </source>
</reference>
<dbReference type="Proteomes" id="UP000814140">
    <property type="component" value="Unassembled WGS sequence"/>
</dbReference>
<evidence type="ECO:0000313" key="2">
    <source>
        <dbReference type="Proteomes" id="UP000814140"/>
    </source>
</evidence>
<sequence length="310" mass="34576">MGQHWSLLDQWFPPASKFSVHDIPDLTGRVAIVTGGNTGIGKETVRQLLTHNAKVYLAARSRIKAEDAIDALKEDTGKEALYLELDLADKAKVRKAAKEFLDKESELHMLFDNGGVMWPSHDQLTKDGLDLQWGTNVVGHYLFTTLLIPALLAGAKSSPDGKARVVVTSSMSAYLDVIHWGSFRPGEVRDKMTTYQLYDQSKHANVVFARELGRRYGSQGIAVTSCNPGNLRSDLQRNLNPVARFILQRILYPTPYGALTQLWAGTSPETVDFNGKFLIPWARVGECRPEANDPEIGRRLWEALVEETKE</sequence>
<gene>
    <name evidence="1" type="ORF">BV25DRAFT_1820127</name>
</gene>
<keyword evidence="2" id="KW-1185">Reference proteome</keyword>
<proteinExistence type="predicted"/>